<evidence type="ECO:0000259" key="3">
    <source>
        <dbReference type="Pfam" id="PF04909"/>
    </source>
</evidence>
<keyword evidence="2" id="KW-0732">Signal</keyword>
<keyword evidence="5" id="KW-1185">Reference proteome</keyword>
<name>A0A372ZT56_9ACTN</name>
<gene>
    <name evidence="4" type="ORF">DR950_16100</name>
</gene>
<accession>A0A372ZT56</accession>
<keyword evidence="4" id="KW-0378">Hydrolase</keyword>
<comment type="caution">
    <text evidence="4">The sequence shown here is derived from an EMBL/GenBank/DDBJ whole genome shotgun (WGS) entry which is preliminary data.</text>
</comment>
<dbReference type="Pfam" id="PF04909">
    <property type="entry name" value="Amidohydro_2"/>
    <property type="match status" value="1"/>
</dbReference>
<evidence type="ECO:0000313" key="5">
    <source>
        <dbReference type="Proteomes" id="UP000263377"/>
    </source>
</evidence>
<evidence type="ECO:0000256" key="2">
    <source>
        <dbReference type="SAM" id="SignalP"/>
    </source>
</evidence>
<sequence length="389" mass="43669">MRKSHWTSRRFTAAVVGATATAVVLSPAGAGEAFAARACFERSVEPYTSVVDSHLHFRPFGGPAIPFEEMTDYLRKSGVRYANMFGIGQVLPADSDCVYYLDCPGTPVRPRMRNDFANAESLREFRPTDPDLTLSMTFMDLHHPETVPPGIELLDREYPGMFRWAGEVNVVKQALFPNLAEPATSEDIPNWAPFMKVFRERGLPVTFHSDLGNDVEPTKYLHLMEEILAQYPDNKIVWAHMGLSKELSHMDPDEHIRILERLLDQHPNLTVDLSWRVLEDQYFSLPGVRQKYASFLDRHPTRAITGTDFVAARNKDYAVYEQELEVTSRINRALGDEAFRDIALGQNYFRLLGLKAKAPKVCPSGAKPVGKDATYPSPPGQPAGVADED</sequence>
<dbReference type="AlphaFoldDB" id="A0A372ZT56"/>
<feature type="domain" description="Amidohydrolase-related" evidence="3">
    <location>
        <begin position="51"/>
        <end position="342"/>
    </location>
</feature>
<dbReference type="SUPFAM" id="SSF51556">
    <property type="entry name" value="Metallo-dependent hydrolases"/>
    <property type="match status" value="1"/>
</dbReference>
<dbReference type="Proteomes" id="UP000263377">
    <property type="component" value="Unassembled WGS sequence"/>
</dbReference>
<proteinExistence type="predicted"/>
<protein>
    <submittedName>
        <fullName evidence="4">Amidohydrolase</fullName>
    </submittedName>
</protein>
<dbReference type="GO" id="GO:0016787">
    <property type="term" value="F:hydrolase activity"/>
    <property type="evidence" value="ECO:0007669"/>
    <property type="project" value="UniProtKB-KW"/>
</dbReference>
<reference evidence="4 5" key="1">
    <citation type="submission" date="2018-08" db="EMBL/GenBank/DDBJ databases">
        <title>Diversity &amp; Physiological Properties of Lignin-Decomposing Actinobacteria from Soil.</title>
        <authorList>
            <person name="Roh S.G."/>
            <person name="Kim S.B."/>
        </authorList>
    </citation>
    <scope>NUCLEOTIDE SEQUENCE [LARGE SCALE GENOMIC DNA]</scope>
    <source>
        <strain evidence="4 5">MMS17-GH009</strain>
    </source>
</reference>
<dbReference type="InterPro" id="IPR006680">
    <property type="entry name" value="Amidohydro-rel"/>
</dbReference>
<organism evidence="4 5">
    <name type="scientific">Kitasatospora xanthocidica</name>
    <dbReference type="NCBI Taxonomy" id="83382"/>
    <lineage>
        <taxon>Bacteria</taxon>
        <taxon>Bacillati</taxon>
        <taxon>Actinomycetota</taxon>
        <taxon>Actinomycetes</taxon>
        <taxon>Kitasatosporales</taxon>
        <taxon>Streptomycetaceae</taxon>
        <taxon>Kitasatospora</taxon>
    </lineage>
</organism>
<dbReference type="InterPro" id="IPR032466">
    <property type="entry name" value="Metal_Hydrolase"/>
</dbReference>
<dbReference type="RefSeq" id="WP_063780040.1">
    <property type="nucleotide sequence ID" value="NZ_QVIG01000001.1"/>
</dbReference>
<dbReference type="EMBL" id="QVIG01000001">
    <property type="protein sequence ID" value="RGD59098.1"/>
    <property type="molecule type" value="Genomic_DNA"/>
</dbReference>
<evidence type="ECO:0000256" key="1">
    <source>
        <dbReference type="SAM" id="MobiDB-lite"/>
    </source>
</evidence>
<feature type="chain" id="PRO_5017010298" evidence="2">
    <location>
        <begin position="36"/>
        <end position="389"/>
    </location>
</feature>
<dbReference type="Gene3D" id="3.20.20.140">
    <property type="entry name" value="Metal-dependent hydrolases"/>
    <property type="match status" value="1"/>
</dbReference>
<evidence type="ECO:0000313" key="4">
    <source>
        <dbReference type="EMBL" id="RGD59098.1"/>
    </source>
</evidence>
<feature type="region of interest" description="Disordered" evidence="1">
    <location>
        <begin position="363"/>
        <end position="389"/>
    </location>
</feature>
<feature type="signal peptide" evidence="2">
    <location>
        <begin position="1"/>
        <end position="35"/>
    </location>
</feature>